<feature type="compositionally biased region" description="Low complexity" evidence="1">
    <location>
        <begin position="10"/>
        <end position="26"/>
    </location>
</feature>
<accession>A0A8D0HG99</accession>
<organism evidence="2 3">
    <name type="scientific">Sphenodon punctatus</name>
    <name type="common">Tuatara</name>
    <name type="synonym">Hatteria punctata</name>
    <dbReference type="NCBI Taxonomy" id="8508"/>
    <lineage>
        <taxon>Eukaryota</taxon>
        <taxon>Metazoa</taxon>
        <taxon>Chordata</taxon>
        <taxon>Craniata</taxon>
        <taxon>Vertebrata</taxon>
        <taxon>Euteleostomi</taxon>
        <taxon>Lepidosauria</taxon>
        <taxon>Sphenodontia</taxon>
        <taxon>Sphenodontidae</taxon>
        <taxon>Sphenodon</taxon>
    </lineage>
</organism>
<dbReference type="Proteomes" id="UP000694392">
    <property type="component" value="Unplaced"/>
</dbReference>
<keyword evidence="3" id="KW-1185">Reference proteome</keyword>
<sequence length="307" mass="35262">MLKKKRKRSSSSSSDSSSDISVSSSSSDHKKRKKRNRNQSESSYSSKKHSSRASSHQRDPNKKDEWYSPPADTSASFLNQKHEMDKLLEGQDRLVYQKTQVRERDRYCSQSRTSADDEDACGGRSEDSRDSYSSAKTWASSSKTEQQGKAARAFSSRRNSSGSYRRKSEDKAKTHLRKYEKEGEGRREQYRKHGSGQGMYSTSPAGSDYSTKSIEKYKRYTSKWINESSRNYDDDRRELTKSASEREYKNREGSCKESNKAEDEESTLNGKEQSESAVKKNLPQNLLNIFNQIAKFEREKGSKQKNQ</sequence>
<feature type="compositionally biased region" description="Basic and acidic residues" evidence="1">
    <location>
        <begin position="80"/>
        <end position="92"/>
    </location>
</feature>
<dbReference type="Ensembl" id="ENSSPUT00000020103.1">
    <property type="protein sequence ID" value="ENSSPUP00000018873.1"/>
    <property type="gene ID" value="ENSSPUG00000014559.1"/>
</dbReference>
<feature type="region of interest" description="Disordered" evidence="1">
    <location>
        <begin position="1"/>
        <end position="212"/>
    </location>
</feature>
<evidence type="ECO:0000256" key="1">
    <source>
        <dbReference type="SAM" id="MobiDB-lite"/>
    </source>
</evidence>
<evidence type="ECO:0000313" key="2">
    <source>
        <dbReference type="Ensembl" id="ENSSPUP00000018873.1"/>
    </source>
</evidence>
<feature type="compositionally biased region" description="Basic and acidic residues" evidence="1">
    <location>
        <begin position="56"/>
        <end position="66"/>
    </location>
</feature>
<feature type="compositionally biased region" description="Polar residues" evidence="1">
    <location>
        <begin position="198"/>
        <end position="212"/>
    </location>
</feature>
<reference evidence="2" key="1">
    <citation type="submission" date="2025-08" db="UniProtKB">
        <authorList>
            <consortium name="Ensembl"/>
        </authorList>
    </citation>
    <scope>IDENTIFICATION</scope>
</reference>
<feature type="compositionally biased region" description="Basic and acidic residues" evidence="1">
    <location>
        <begin position="166"/>
        <end position="188"/>
    </location>
</feature>
<dbReference type="AlphaFoldDB" id="A0A8D0HG99"/>
<reference evidence="2" key="2">
    <citation type="submission" date="2025-09" db="UniProtKB">
        <authorList>
            <consortium name="Ensembl"/>
        </authorList>
    </citation>
    <scope>IDENTIFICATION</scope>
</reference>
<protein>
    <submittedName>
        <fullName evidence="2">Uncharacterized protein</fullName>
    </submittedName>
</protein>
<dbReference type="GeneTree" id="ENSGT00390000013701"/>
<name>A0A8D0HG99_SPHPU</name>
<dbReference type="PANTHER" id="PTHR23184">
    <property type="entry name" value="TETRATRICOPEPTIDE REPEAT PROTEIN 14"/>
    <property type="match status" value="1"/>
</dbReference>
<feature type="region of interest" description="Disordered" evidence="1">
    <location>
        <begin position="225"/>
        <end position="280"/>
    </location>
</feature>
<dbReference type="InterPro" id="IPR039190">
    <property type="entry name" value="TTC14"/>
</dbReference>
<dbReference type="OMA" id="NTSRWIN"/>
<dbReference type="PANTHER" id="PTHR23184:SF9">
    <property type="entry name" value="TETRATRICOPEPTIDE REPEAT PROTEIN 14"/>
    <property type="match status" value="1"/>
</dbReference>
<proteinExistence type="predicted"/>
<feature type="compositionally biased region" description="Low complexity" evidence="1">
    <location>
        <begin position="131"/>
        <end position="163"/>
    </location>
</feature>
<feature type="compositionally biased region" description="Basic and acidic residues" evidence="1">
    <location>
        <begin position="230"/>
        <end position="261"/>
    </location>
</feature>
<evidence type="ECO:0000313" key="3">
    <source>
        <dbReference type="Proteomes" id="UP000694392"/>
    </source>
</evidence>